<dbReference type="Proteomes" id="UP000625079">
    <property type="component" value="Unassembled WGS sequence"/>
</dbReference>
<proteinExistence type="predicted"/>
<organism evidence="2 3">
    <name type="scientific">Bradyrhizobium guangdongense</name>
    <dbReference type="NCBI Taxonomy" id="1325090"/>
    <lineage>
        <taxon>Bacteria</taxon>
        <taxon>Pseudomonadati</taxon>
        <taxon>Pseudomonadota</taxon>
        <taxon>Alphaproteobacteria</taxon>
        <taxon>Hyphomicrobiales</taxon>
        <taxon>Nitrobacteraceae</taxon>
        <taxon>Bradyrhizobium</taxon>
    </lineage>
</organism>
<comment type="caution">
    <text evidence="2">The sequence shown here is derived from an EMBL/GenBank/DDBJ whole genome shotgun (WGS) entry which is preliminary data.</text>
</comment>
<evidence type="ECO:0000256" key="1">
    <source>
        <dbReference type="SAM" id="MobiDB-lite"/>
    </source>
</evidence>
<reference evidence="2" key="2">
    <citation type="submission" date="2022-12" db="EMBL/GenBank/DDBJ databases">
        <authorList>
            <person name="Sun Q."/>
            <person name="Zhou Y."/>
        </authorList>
    </citation>
    <scope>NUCLEOTIDE SEQUENCE</scope>
    <source>
        <strain evidence="2">CGMCC 1.15034</strain>
    </source>
</reference>
<accession>A0AA87W4E5</accession>
<feature type="region of interest" description="Disordered" evidence="1">
    <location>
        <begin position="1"/>
        <end position="70"/>
    </location>
</feature>
<evidence type="ECO:0000313" key="3">
    <source>
        <dbReference type="Proteomes" id="UP000625079"/>
    </source>
</evidence>
<protein>
    <submittedName>
        <fullName evidence="2">Uncharacterized protein</fullName>
    </submittedName>
</protein>
<dbReference type="AlphaFoldDB" id="A0AA87W4E5"/>
<dbReference type="EMBL" id="BMHC01000006">
    <property type="protein sequence ID" value="GGI25261.1"/>
    <property type="molecule type" value="Genomic_DNA"/>
</dbReference>
<feature type="compositionally biased region" description="Basic and acidic residues" evidence="1">
    <location>
        <begin position="13"/>
        <end position="27"/>
    </location>
</feature>
<name>A0AA87W4E5_9BRAD</name>
<evidence type="ECO:0000313" key="2">
    <source>
        <dbReference type="EMBL" id="GGI25261.1"/>
    </source>
</evidence>
<gene>
    <name evidence="2" type="ORF">GCM10010987_33500</name>
</gene>
<reference evidence="2" key="1">
    <citation type="journal article" date="2014" name="Int. J. Syst. Evol. Microbiol.">
        <title>Complete genome sequence of Corynebacterium casei LMG S-19264T (=DSM 44701T), isolated from a smear-ripened cheese.</title>
        <authorList>
            <consortium name="US DOE Joint Genome Institute (JGI-PGF)"/>
            <person name="Walter F."/>
            <person name="Albersmeier A."/>
            <person name="Kalinowski J."/>
            <person name="Ruckert C."/>
        </authorList>
    </citation>
    <scope>NUCLEOTIDE SEQUENCE</scope>
    <source>
        <strain evidence="2">CGMCC 1.15034</strain>
    </source>
</reference>
<sequence length="70" mass="7587">MWQPDVATQRARQRVEPEAEQHPREYQEQGGGKVPGEDQGPGEEHDSDAADGNGPSQVSRHISSGVPGRI</sequence>